<evidence type="ECO:0000256" key="2">
    <source>
        <dbReference type="SAM" id="Phobius"/>
    </source>
</evidence>
<keyword evidence="2" id="KW-0812">Transmembrane</keyword>
<evidence type="ECO:0000256" key="1">
    <source>
        <dbReference type="SAM" id="MobiDB-lite"/>
    </source>
</evidence>
<feature type="region of interest" description="Disordered" evidence="1">
    <location>
        <begin position="1255"/>
        <end position="1301"/>
    </location>
</feature>
<name>A0ABQ9XFP4_9EUKA</name>
<keyword evidence="4" id="KW-1185">Reference proteome</keyword>
<dbReference type="Proteomes" id="UP001281761">
    <property type="component" value="Unassembled WGS sequence"/>
</dbReference>
<feature type="transmembrane region" description="Helical" evidence="2">
    <location>
        <begin position="1471"/>
        <end position="1496"/>
    </location>
</feature>
<reference evidence="3 4" key="1">
    <citation type="journal article" date="2022" name="bioRxiv">
        <title>Genomics of Preaxostyla Flagellates Illuminates Evolutionary Transitions and the Path Towards Mitochondrial Loss.</title>
        <authorList>
            <person name="Novak L.V.F."/>
            <person name="Treitli S.C."/>
            <person name="Pyrih J."/>
            <person name="Halakuc P."/>
            <person name="Pipaliya S.V."/>
            <person name="Vacek V."/>
            <person name="Brzon O."/>
            <person name="Soukal P."/>
            <person name="Eme L."/>
            <person name="Dacks J.B."/>
            <person name="Karnkowska A."/>
            <person name="Elias M."/>
            <person name="Hampl V."/>
        </authorList>
    </citation>
    <scope>NUCLEOTIDE SEQUENCE [LARGE SCALE GENOMIC DNA]</scope>
    <source>
        <strain evidence="3">NAU3</strain>
        <tissue evidence="3">Gut</tissue>
    </source>
</reference>
<keyword evidence="2" id="KW-0472">Membrane</keyword>
<evidence type="ECO:0000313" key="4">
    <source>
        <dbReference type="Proteomes" id="UP001281761"/>
    </source>
</evidence>
<feature type="compositionally biased region" description="Basic and acidic residues" evidence="1">
    <location>
        <begin position="1261"/>
        <end position="1298"/>
    </location>
</feature>
<accession>A0ABQ9XFP4</accession>
<gene>
    <name evidence="3" type="ORF">BLNAU_13780</name>
</gene>
<dbReference type="EMBL" id="JARBJD010000121">
    <property type="protein sequence ID" value="KAK2951293.1"/>
    <property type="molecule type" value="Genomic_DNA"/>
</dbReference>
<keyword evidence="2" id="KW-1133">Transmembrane helix</keyword>
<organism evidence="3 4">
    <name type="scientific">Blattamonas nauphoetae</name>
    <dbReference type="NCBI Taxonomy" id="2049346"/>
    <lineage>
        <taxon>Eukaryota</taxon>
        <taxon>Metamonada</taxon>
        <taxon>Preaxostyla</taxon>
        <taxon>Oxymonadida</taxon>
        <taxon>Blattamonas</taxon>
    </lineage>
</organism>
<protein>
    <recommendedName>
        <fullName evidence="5">Transmembrane protein</fullName>
    </recommendedName>
</protein>
<comment type="caution">
    <text evidence="3">The sequence shown here is derived from an EMBL/GenBank/DDBJ whole genome shotgun (WGS) entry which is preliminary data.</text>
</comment>
<evidence type="ECO:0008006" key="5">
    <source>
        <dbReference type="Google" id="ProtNLM"/>
    </source>
</evidence>
<proteinExistence type="predicted"/>
<evidence type="ECO:0000313" key="3">
    <source>
        <dbReference type="EMBL" id="KAK2951293.1"/>
    </source>
</evidence>
<sequence>MYFNEYCHFESSKAGIAGGTLYFDTEDLVKFSTGSYNGKDNTFKLAQSGTAPIGADFFGHNTPFLSIGKNGQPDRKGNDTFTIVSTKFNKTSQDNHILTFPSHVVLSEDVTFPILLQKSLLDEIKISSVEIIETVFRPISPTYTCQQNGPLLDSSITPILFLKDTKFLNIVLTQPDASLLSLVPLSMEQQESPQTILLDNCLFQGIKHTLSVHTSLVTITTIGSVVLTKVIFVQCQLSPTARALSIRTQIEYPLPTVPITHSLSHLTFQSNSIVESRAHQRGAFFEHVAIEGVPQTDQDSSMRPEVVINTFKWEITNNERCTVKSTPTTDCSLISIVGGTLNVKQFKFSGFQDTARTQYTLALTGLYGYLISLENTPADAGRDPSTLIQSSVVFSPEPKATRPIFYMGEACGLVYASGDRTTLSMGLSLFYSDEELQTSSIFCRNSAKIDLADVAVGNYTFQGDNNFFRYENDNTAEKSSTPSISITSSMFEDVDCPNSRGSAVSIRTSAYDTPLDINYDNVLVSMCTASMGAGLFALHSDCSSSTLSKMVLFNSKFFDCVATYGNGGGLLVVRFEVVIERSNIIHCAAEFGRGGGLFILMDRSICASLLPVHLNATIISKNSALMAGGVYLLDTCLKVINPHHIYEDNSVGTRMDNSEELLDDSIFKNTATMEFTSQGVIDIQDRTWKISAEMCTCGLDDSETDESNQTLTPSWILNKPGWVMPYMSINQSSERIVLRRIVIPVSKQETGVIYDFHAEDKVKELHLAKATIIGCDDIAPVEPSSARTRNSGRNGNPIGRFVLFSLKSLNLLSLNEVVVSQISHSARPFSFVDVPVLTEDQPISVLPEFRIRNCHFSNIAFLSDPVASPRVSNKNQSGIPEYLTKRVLVENCTLINLSILGQPVLSTVTVNASEKYSIIMRNSIFSASSFSCADSNPSSNSYNGPYGIFSFYKLQGSEDNSEDRESVIEITNCTTFDLSFNSTHPTATFLFDGLRFAISNSSFNMLSATTTNNSYKSNGISPFFPSVVSLSCPYVLISHTTFSYGVHQAGDSVQLQLSNSNHQNEKDPKDPFSSLTGSDGYSVLTFEGMEGSDQLSQVFIDSIVVNTSEAINNGLGCGTTHVFMRNVKATIDNSSFFGDHPFTPTQDYNSIADEYEDVELYDPKCLCSVELSPLIQTISSSVVFDGVTINGTGSHGAMLISASNITLTQVKFVDTNLTRSNSNMNSAYSEFCVNAYCTDESVIDLKSITTEFTLATPSTSNHDDPHSEQIREEADHRQEHQSEDVHSLDKPHPKDHHPPFPPEIDWDKKILLLSEVDSPLKSENTVPTWIHSSSCKVITSSSSYAQPFLPYLTNVSIAPLKDRPDAFLFFAAGNHIFPCVTTLVFTKQKGKEDPKPNAELDSEATGPKVERINASIDNVFTNSNSSLLACILQNKELAKLRHGKWKVTIQSTSGASSVGSPAAYTVDVPHLTLGVSFGVVGFFCLVIGVVIFFVCYRTNQARKVKKVFRVAQKGYYYDATNPQVPIPRGKVVGQKRKPRKTKLRMIPSDMKTVHHAKGGRAITMPIAGDQSQQFSGIDLFPSFGTVLTRIPTFQHTPQRPQTPVEDVENSRVYDRFRTEEMVTIQQF</sequence>